<dbReference type="InterPro" id="IPR021812">
    <property type="entry name" value="DUF3391"/>
</dbReference>
<dbReference type="Pfam" id="PF11871">
    <property type="entry name" value="DUF3391"/>
    <property type="match status" value="1"/>
</dbReference>
<accession>A0ABP9EGH9</accession>
<dbReference type="PANTHER" id="PTHR43155">
    <property type="entry name" value="CYCLIC DI-GMP PHOSPHODIESTERASE PA4108-RELATED"/>
    <property type="match status" value="1"/>
</dbReference>
<protein>
    <submittedName>
        <fullName evidence="2">HD-GYP domain-containing protein</fullName>
    </submittedName>
</protein>
<name>A0ABP9EGH9_9GAMM</name>
<dbReference type="Pfam" id="PF13487">
    <property type="entry name" value="HD_5"/>
    <property type="match status" value="1"/>
</dbReference>
<dbReference type="InterPro" id="IPR003607">
    <property type="entry name" value="HD/PDEase_dom"/>
</dbReference>
<dbReference type="SUPFAM" id="SSF109604">
    <property type="entry name" value="HD-domain/PDEase-like"/>
    <property type="match status" value="1"/>
</dbReference>
<dbReference type="CDD" id="cd00077">
    <property type="entry name" value="HDc"/>
    <property type="match status" value="1"/>
</dbReference>
<keyword evidence="3" id="KW-1185">Reference proteome</keyword>
<dbReference type="EMBL" id="BAABJZ010000013">
    <property type="protein sequence ID" value="GAA4878433.1"/>
    <property type="molecule type" value="Genomic_DNA"/>
</dbReference>
<dbReference type="InterPro" id="IPR037522">
    <property type="entry name" value="HD_GYP_dom"/>
</dbReference>
<dbReference type="SMART" id="SM00471">
    <property type="entry name" value="HDc"/>
    <property type="match status" value="1"/>
</dbReference>
<gene>
    <name evidence="2" type="ORF">GCM10023333_09990</name>
</gene>
<dbReference type="PROSITE" id="PS51832">
    <property type="entry name" value="HD_GYP"/>
    <property type="match status" value="1"/>
</dbReference>
<evidence type="ECO:0000313" key="3">
    <source>
        <dbReference type="Proteomes" id="UP001499988"/>
    </source>
</evidence>
<reference evidence="3" key="1">
    <citation type="journal article" date="2019" name="Int. J. Syst. Evol. Microbiol.">
        <title>The Global Catalogue of Microorganisms (GCM) 10K type strain sequencing project: providing services to taxonomists for standard genome sequencing and annotation.</title>
        <authorList>
            <consortium name="The Broad Institute Genomics Platform"/>
            <consortium name="The Broad Institute Genome Sequencing Center for Infectious Disease"/>
            <person name="Wu L."/>
            <person name="Ma J."/>
        </authorList>
    </citation>
    <scope>NUCLEOTIDE SEQUENCE [LARGE SCALE GENOMIC DNA]</scope>
    <source>
        <strain evidence="3">JCM 18401</strain>
    </source>
</reference>
<sequence length="387" mass="43244">MKKPIPLEQVTIGTYVVEIPSHPHLGVRQQGMLRDPATLALLAEEGVKTVLIDPLRSRSRPTLAHPTAPPPQRLLRPRQHTSFTNELPRARKLYQQTRQLQQRTIDSLREGKGLDLKEVEHTADEFINSVFRNASALNCLRLIKDKDDYLLEHSIGVAILMVLFARHLQFDDRVLHQICVGSLLHDIGKVMIPESILNKPGRLTEQEFTIMKTHAGHSRDIIARTPGISKISLDVAAMHHEKLDGSGYPAGLKGEAITRYGRMIAICDIYDAMTADRVYHSGLTPTQALKRLQAMAPVQLDPELLHQFINCIGIYPPGTMVELSSGVLAVVLEGNAHDPLNPKVKLVYNTRHGTHVMATERDLSLSHETIVRAVNPSEHKLSLDNYL</sequence>
<evidence type="ECO:0000259" key="1">
    <source>
        <dbReference type="PROSITE" id="PS51832"/>
    </source>
</evidence>
<dbReference type="RefSeq" id="WP_345334029.1">
    <property type="nucleotide sequence ID" value="NZ_BAABJZ010000013.1"/>
</dbReference>
<dbReference type="Gene3D" id="1.10.3210.10">
    <property type="entry name" value="Hypothetical protein af1432"/>
    <property type="match status" value="1"/>
</dbReference>
<dbReference type="Proteomes" id="UP001499988">
    <property type="component" value="Unassembled WGS sequence"/>
</dbReference>
<proteinExistence type="predicted"/>
<comment type="caution">
    <text evidence="2">The sequence shown here is derived from an EMBL/GenBank/DDBJ whole genome shotgun (WGS) entry which is preliminary data.</text>
</comment>
<feature type="domain" description="HD-GYP" evidence="1">
    <location>
        <begin position="128"/>
        <end position="324"/>
    </location>
</feature>
<evidence type="ECO:0000313" key="2">
    <source>
        <dbReference type="EMBL" id="GAA4878433.1"/>
    </source>
</evidence>
<dbReference type="PANTHER" id="PTHR43155:SF2">
    <property type="entry name" value="CYCLIC DI-GMP PHOSPHODIESTERASE PA4108"/>
    <property type="match status" value="1"/>
</dbReference>
<organism evidence="2 3">
    <name type="scientific">Ferrimonas pelagia</name>
    <dbReference type="NCBI Taxonomy" id="1177826"/>
    <lineage>
        <taxon>Bacteria</taxon>
        <taxon>Pseudomonadati</taxon>
        <taxon>Pseudomonadota</taxon>
        <taxon>Gammaproteobacteria</taxon>
        <taxon>Alteromonadales</taxon>
        <taxon>Ferrimonadaceae</taxon>
        <taxon>Ferrimonas</taxon>
    </lineage>
</organism>